<dbReference type="EMBL" id="KQ947408">
    <property type="protein sequence ID" value="KUJ21242.1"/>
    <property type="molecule type" value="Genomic_DNA"/>
</dbReference>
<evidence type="ECO:0000313" key="2">
    <source>
        <dbReference type="Proteomes" id="UP000070700"/>
    </source>
</evidence>
<dbReference type="RefSeq" id="XP_018075597.1">
    <property type="nucleotide sequence ID" value="XM_018207468.1"/>
</dbReference>
<dbReference type="InParanoid" id="A0A194XNC1"/>
<dbReference type="GeneID" id="28817194"/>
<accession>A0A194XNC1</accession>
<dbReference type="Proteomes" id="UP000070700">
    <property type="component" value="Unassembled WGS sequence"/>
</dbReference>
<organism evidence="1 2">
    <name type="scientific">Mollisia scopiformis</name>
    <name type="common">Conifer needle endophyte fungus</name>
    <name type="synonym">Phialocephala scopiformis</name>
    <dbReference type="NCBI Taxonomy" id="149040"/>
    <lineage>
        <taxon>Eukaryota</taxon>
        <taxon>Fungi</taxon>
        <taxon>Dikarya</taxon>
        <taxon>Ascomycota</taxon>
        <taxon>Pezizomycotina</taxon>
        <taxon>Leotiomycetes</taxon>
        <taxon>Helotiales</taxon>
        <taxon>Mollisiaceae</taxon>
        <taxon>Mollisia</taxon>
    </lineage>
</organism>
<proteinExistence type="predicted"/>
<keyword evidence="2" id="KW-1185">Reference proteome</keyword>
<reference evidence="1 2" key="1">
    <citation type="submission" date="2015-10" db="EMBL/GenBank/DDBJ databases">
        <title>Full genome of DAOMC 229536 Phialocephala scopiformis, a fungal endophyte of spruce producing the potent anti-insectan compound rugulosin.</title>
        <authorList>
            <consortium name="DOE Joint Genome Institute"/>
            <person name="Walker A.K."/>
            <person name="Frasz S.L."/>
            <person name="Seifert K.A."/>
            <person name="Miller J.D."/>
            <person name="Mondo S.J."/>
            <person name="Labutti K."/>
            <person name="Lipzen A."/>
            <person name="Dockter R."/>
            <person name="Kennedy M."/>
            <person name="Grigoriev I.V."/>
            <person name="Spatafora J.W."/>
        </authorList>
    </citation>
    <scope>NUCLEOTIDE SEQUENCE [LARGE SCALE GENOMIC DNA]</scope>
    <source>
        <strain evidence="1 2">CBS 120377</strain>
    </source>
</reference>
<gene>
    <name evidence="1" type="ORF">LY89DRAFT_430856</name>
</gene>
<evidence type="ECO:0000313" key="1">
    <source>
        <dbReference type="EMBL" id="KUJ21242.1"/>
    </source>
</evidence>
<name>A0A194XNC1_MOLSC</name>
<protein>
    <submittedName>
        <fullName evidence="1">Uncharacterized protein</fullName>
    </submittedName>
</protein>
<sequence length="229" mass="25659">MDMSKEAPPRSETSLSLVDDNIALALIDGERRALNNEPVGSWFGLGLSPWQELELHFKIVACHASDLAYILRQRAFQTVKLQWRSDYFAWRMRCLSRMSLAMYQTIHGSGRKSNSFQDSKDFLATSAIVSLKNCIRNLQVFGSFCQAIQHQSGMDQTSWSMVDLGDCSDEELATGAEERSFDFMIHSAETCILNAAKLVSEAATGQKELYDKISYHTYVASIDFSVGVS</sequence>
<dbReference type="KEGG" id="psco:LY89DRAFT_430856"/>
<dbReference type="AlphaFoldDB" id="A0A194XNC1"/>